<keyword evidence="4" id="KW-1003">Cell membrane</keyword>
<proteinExistence type="inferred from homology"/>
<dbReference type="NCBIfam" id="TIGR00710">
    <property type="entry name" value="efflux_Bcr_CflA"/>
    <property type="match status" value="1"/>
</dbReference>
<evidence type="ECO:0000313" key="10">
    <source>
        <dbReference type="EMBL" id="SHH53037.1"/>
    </source>
</evidence>
<feature type="transmembrane region" description="Helical" evidence="8">
    <location>
        <begin position="61"/>
        <end position="77"/>
    </location>
</feature>
<keyword evidence="6 8" id="KW-1133">Transmembrane helix</keyword>
<dbReference type="InterPro" id="IPR011701">
    <property type="entry name" value="MFS"/>
</dbReference>
<evidence type="ECO:0000256" key="8">
    <source>
        <dbReference type="RuleBase" id="RU365088"/>
    </source>
</evidence>
<name>A0A1M5TQJ1_9BRAD</name>
<evidence type="ECO:0000256" key="1">
    <source>
        <dbReference type="ARBA" id="ARBA00004651"/>
    </source>
</evidence>
<dbReference type="AlphaFoldDB" id="A0A1M5TQJ1"/>
<dbReference type="OrthoDB" id="9800416at2"/>
<feature type="transmembrane region" description="Helical" evidence="8">
    <location>
        <begin position="318"/>
        <end position="344"/>
    </location>
</feature>
<keyword evidence="8" id="KW-0997">Cell inner membrane</keyword>
<dbReference type="RefSeq" id="WP_079571166.1">
    <property type="nucleotide sequence ID" value="NZ_LT670818.1"/>
</dbReference>
<dbReference type="InterPro" id="IPR004812">
    <property type="entry name" value="Efflux_drug-R_Bcr/CmlA"/>
</dbReference>
<keyword evidence="3 8" id="KW-0813">Transport</keyword>
<evidence type="ECO:0000313" key="11">
    <source>
        <dbReference type="Proteomes" id="UP000190675"/>
    </source>
</evidence>
<dbReference type="GO" id="GO:0042910">
    <property type="term" value="F:xenobiotic transmembrane transporter activity"/>
    <property type="evidence" value="ECO:0007669"/>
    <property type="project" value="InterPro"/>
</dbReference>
<feature type="transmembrane region" description="Helical" evidence="8">
    <location>
        <begin position="356"/>
        <end position="375"/>
    </location>
</feature>
<feature type="transmembrane region" description="Helical" evidence="8">
    <location>
        <begin position="22"/>
        <end position="41"/>
    </location>
</feature>
<keyword evidence="7 8" id="KW-0472">Membrane</keyword>
<dbReference type="GO" id="GO:0005886">
    <property type="term" value="C:plasma membrane"/>
    <property type="evidence" value="ECO:0007669"/>
    <property type="project" value="UniProtKB-SubCell"/>
</dbReference>
<dbReference type="PANTHER" id="PTHR23502:SF132">
    <property type="entry name" value="POLYAMINE TRANSPORTER 2-RELATED"/>
    <property type="match status" value="1"/>
</dbReference>
<dbReference type="CDD" id="cd17320">
    <property type="entry name" value="MFS_MdfA_MDR_like"/>
    <property type="match status" value="1"/>
</dbReference>
<evidence type="ECO:0000256" key="7">
    <source>
        <dbReference type="ARBA" id="ARBA00023136"/>
    </source>
</evidence>
<sequence length="415" mass="44130">MTDINADAWVSSNHRPMGFPEFVIVIASIMALNPLAMDMMLPALPNIASAFHIAAANRPQAVLSTFLLGFGVGQFVMGPLSDRFGRRPVLLGGMILYVIASVLAIAAPSFETILLARALQGLGTSATRVIATAIVRDCYAGRRMASVMSLAMMVFIAVPVIAPSFGQAVMLLTQWRGIFIVLMLYGVLALIWSALRMPETLPMSERKSLAIPDVLGAFRQTVTNRQTLGYALAAGGVQGSLFAFVFSSQQVFTEIYKLGHYFPVAFAGVAIGVAVAGFLNARFVGRLGMRVISHGALVGFVAVAGIMLFAARMQMLPLPLFLALAALMMFAFGLMFANFTALAMEPQGHIAGTASSLYGSITTLLGIGIGTTIGQDYDGTLLPFATGFFLCTLAALAVVLVVEKGRLFTPHRMVS</sequence>
<evidence type="ECO:0000256" key="3">
    <source>
        <dbReference type="ARBA" id="ARBA00022448"/>
    </source>
</evidence>
<feature type="transmembrane region" description="Helical" evidence="8">
    <location>
        <begin position="228"/>
        <end position="246"/>
    </location>
</feature>
<dbReference type="Pfam" id="PF07690">
    <property type="entry name" value="MFS_1"/>
    <property type="match status" value="1"/>
</dbReference>
<feature type="transmembrane region" description="Helical" evidence="8">
    <location>
        <begin position="258"/>
        <end position="279"/>
    </location>
</feature>
<feature type="domain" description="Major facilitator superfamily (MFS) profile" evidence="9">
    <location>
        <begin position="22"/>
        <end position="406"/>
    </location>
</feature>
<evidence type="ECO:0000256" key="6">
    <source>
        <dbReference type="ARBA" id="ARBA00022989"/>
    </source>
</evidence>
<feature type="transmembrane region" description="Helical" evidence="8">
    <location>
        <begin position="147"/>
        <end position="165"/>
    </location>
</feature>
<dbReference type="SUPFAM" id="SSF103473">
    <property type="entry name" value="MFS general substrate transporter"/>
    <property type="match status" value="1"/>
</dbReference>
<dbReference type="InterPro" id="IPR036259">
    <property type="entry name" value="MFS_trans_sf"/>
</dbReference>
<gene>
    <name evidence="10" type="ORF">SAMN05444169_7924</name>
</gene>
<dbReference type="PROSITE" id="PS00216">
    <property type="entry name" value="SUGAR_TRANSPORT_1"/>
    <property type="match status" value="1"/>
</dbReference>
<dbReference type="EMBL" id="LT670818">
    <property type="protein sequence ID" value="SHH53037.1"/>
    <property type="molecule type" value="Genomic_DNA"/>
</dbReference>
<dbReference type="InterPro" id="IPR005829">
    <property type="entry name" value="Sugar_transporter_CS"/>
</dbReference>
<feature type="transmembrane region" description="Helical" evidence="8">
    <location>
        <begin position="381"/>
        <end position="402"/>
    </location>
</feature>
<protein>
    <recommendedName>
        <fullName evidence="8">Bcr/CflA family efflux transporter</fullName>
    </recommendedName>
</protein>
<evidence type="ECO:0000256" key="5">
    <source>
        <dbReference type="ARBA" id="ARBA00022692"/>
    </source>
</evidence>
<feature type="transmembrane region" description="Helical" evidence="8">
    <location>
        <begin position="291"/>
        <end position="312"/>
    </location>
</feature>
<accession>A0A1M5TQJ1</accession>
<feature type="transmembrane region" description="Helical" evidence="8">
    <location>
        <begin position="113"/>
        <end position="135"/>
    </location>
</feature>
<reference evidence="10 11" key="1">
    <citation type="submission" date="2016-11" db="EMBL/GenBank/DDBJ databases">
        <authorList>
            <person name="Jaros S."/>
            <person name="Januszkiewicz K."/>
            <person name="Wedrychowicz H."/>
        </authorList>
    </citation>
    <scope>NUCLEOTIDE SEQUENCE [LARGE SCALE GENOMIC DNA]</scope>
    <source>
        <strain evidence="10 11">GAS242</strain>
    </source>
</reference>
<dbReference type="FunFam" id="1.20.1720.10:FF:000005">
    <property type="entry name" value="Bcr/CflA family efflux transporter"/>
    <property type="match status" value="1"/>
</dbReference>
<evidence type="ECO:0000256" key="2">
    <source>
        <dbReference type="ARBA" id="ARBA00006236"/>
    </source>
</evidence>
<organism evidence="10 11">
    <name type="scientific">Bradyrhizobium erythrophlei</name>
    <dbReference type="NCBI Taxonomy" id="1437360"/>
    <lineage>
        <taxon>Bacteria</taxon>
        <taxon>Pseudomonadati</taxon>
        <taxon>Pseudomonadota</taxon>
        <taxon>Alphaproteobacteria</taxon>
        <taxon>Hyphomicrobiales</taxon>
        <taxon>Nitrobacteraceae</taxon>
        <taxon>Bradyrhizobium</taxon>
    </lineage>
</organism>
<dbReference type="Gene3D" id="1.20.1720.10">
    <property type="entry name" value="Multidrug resistance protein D"/>
    <property type="match status" value="1"/>
</dbReference>
<comment type="similarity">
    <text evidence="2 8">Belongs to the major facilitator superfamily. Bcr/CmlA family.</text>
</comment>
<evidence type="ECO:0000256" key="4">
    <source>
        <dbReference type="ARBA" id="ARBA00022475"/>
    </source>
</evidence>
<evidence type="ECO:0000259" key="9">
    <source>
        <dbReference type="PROSITE" id="PS50850"/>
    </source>
</evidence>
<keyword evidence="5 8" id="KW-0812">Transmembrane</keyword>
<dbReference type="Proteomes" id="UP000190675">
    <property type="component" value="Chromosome I"/>
</dbReference>
<dbReference type="InterPro" id="IPR020846">
    <property type="entry name" value="MFS_dom"/>
</dbReference>
<feature type="transmembrane region" description="Helical" evidence="8">
    <location>
        <begin position="177"/>
        <end position="195"/>
    </location>
</feature>
<dbReference type="GO" id="GO:1990961">
    <property type="term" value="P:xenobiotic detoxification by transmembrane export across the plasma membrane"/>
    <property type="evidence" value="ECO:0007669"/>
    <property type="project" value="InterPro"/>
</dbReference>
<feature type="transmembrane region" description="Helical" evidence="8">
    <location>
        <begin position="89"/>
        <end position="107"/>
    </location>
</feature>
<comment type="subcellular location">
    <subcellularLocation>
        <location evidence="8">Cell inner membrane</location>
        <topology evidence="8">Multi-pass membrane protein</topology>
    </subcellularLocation>
    <subcellularLocation>
        <location evidence="1">Cell membrane</location>
        <topology evidence="1">Multi-pass membrane protein</topology>
    </subcellularLocation>
</comment>
<dbReference type="PROSITE" id="PS50850">
    <property type="entry name" value="MFS"/>
    <property type="match status" value="1"/>
</dbReference>
<dbReference type="PANTHER" id="PTHR23502">
    <property type="entry name" value="MAJOR FACILITATOR SUPERFAMILY"/>
    <property type="match status" value="1"/>
</dbReference>